<keyword evidence="2" id="KW-1133">Transmembrane helix</keyword>
<dbReference type="RefSeq" id="WP_232067904.1">
    <property type="nucleotide sequence ID" value="NZ_AP022600.1"/>
</dbReference>
<keyword evidence="2" id="KW-0472">Membrane</keyword>
<dbReference type="EMBL" id="UGQT01000001">
    <property type="protein sequence ID" value="STZ57780.1"/>
    <property type="molecule type" value="Genomic_DNA"/>
</dbReference>
<evidence type="ECO:0000313" key="4">
    <source>
        <dbReference type="Proteomes" id="UP000254978"/>
    </source>
</evidence>
<proteinExistence type="predicted"/>
<feature type="region of interest" description="Disordered" evidence="1">
    <location>
        <begin position="1"/>
        <end position="31"/>
    </location>
</feature>
<evidence type="ECO:0000256" key="1">
    <source>
        <dbReference type="SAM" id="MobiDB-lite"/>
    </source>
</evidence>
<sequence>MAVTRRSEAQLSADPRTDDVRGHTGGGKTRSPADAVRFTVAVAVAGLAFLIMAALWVGTCIESMDVDTVACGVPQRTFLGVGAPIILLGGAVWAFVCTYRAWREDSGERFWAWQGAGWFLATAFLITLAMGFPALAW</sequence>
<feature type="transmembrane region" description="Helical" evidence="2">
    <location>
        <begin position="78"/>
        <end position="99"/>
    </location>
</feature>
<dbReference type="Proteomes" id="UP000254978">
    <property type="component" value="Unassembled WGS sequence"/>
</dbReference>
<keyword evidence="2 3" id="KW-0812">Transmembrane</keyword>
<organism evidence="3 4">
    <name type="scientific">Mycolicibacterium tokaiense</name>
    <dbReference type="NCBI Taxonomy" id="39695"/>
    <lineage>
        <taxon>Bacteria</taxon>
        <taxon>Bacillati</taxon>
        <taxon>Actinomycetota</taxon>
        <taxon>Actinomycetes</taxon>
        <taxon>Mycobacteriales</taxon>
        <taxon>Mycobacteriaceae</taxon>
        <taxon>Mycolicibacterium</taxon>
    </lineage>
</organism>
<evidence type="ECO:0000256" key="2">
    <source>
        <dbReference type="SAM" id="Phobius"/>
    </source>
</evidence>
<keyword evidence="4" id="KW-1185">Reference proteome</keyword>
<gene>
    <name evidence="3" type="ORF">NCTC10821_01284</name>
</gene>
<dbReference type="AlphaFoldDB" id="A0A378TAZ3"/>
<feature type="transmembrane region" description="Helical" evidence="2">
    <location>
        <begin position="38"/>
        <end position="58"/>
    </location>
</feature>
<feature type="transmembrane region" description="Helical" evidence="2">
    <location>
        <begin position="111"/>
        <end position="136"/>
    </location>
</feature>
<name>A0A378TAZ3_9MYCO</name>
<accession>A0A378TAZ3</accession>
<reference evidence="3 4" key="1">
    <citation type="submission" date="2018-06" db="EMBL/GenBank/DDBJ databases">
        <authorList>
            <consortium name="Pathogen Informatics"/>
            <person name="Doyle S."/>
        </authorList>
    </citation>
    <scope>NUCLEOTIDE SEQUENCE [LARGE SCALE GENOMIC DNA]</scope>
    <source>
        <strain evidence="3 4">NCTC10821</strain>
    </source>
</reference>
<evidence type="ECO:0000313" key="3">
    <source>
        <dbReference type="EMBL" id="STZ57780.1"/>
    </source>
</evidence>
<protein>
    <submittedName>
        <fullName evidence="3">Putative transmembrane protein</fullName>
    </submittedName>
</protein>